<evidence type="ECO:0000313" key="1">
    <source>
        <dbReference type="EMBL" id="PSB48578.1"/>
    </source>
</evidence>
<gene>
    <name evidence="1" type="ORF">C7B77_23840</name>
</gene>
<keyword evidence="2" id="KW-1185">Reference proteome</keyword>
<name>A0A2T1FUA1_9CYAN</name>
<accession>A0A2T1FUA1</accession>
<comment type="caution">
    <text evidence="1">The sequence shown here is derived from an EMBL/GenBank/DDBJ whole genome shotgun (WGS) entry which is preliminary data.</text>
</comment>
<sequence>MPQAETSARFHPQGFTFTELLPCLAICDAPAEDPHGWGNAHADEPAFLVYLGYNIPQEREEWIARLRLIWKIDGEIVYRPSQRVSGYWHEIKIRGMQRYSDPTVFDLDYLSESMSYGLDFLLHLQQHELEATAYEEMVASRLLTSR</sequence>
<evidence type="ECO:0000313" key="2">
    <source>
        <dbReference type="Proteomes" id="UP000238937"/>
    </source>
</evidence>
<dbReference type="OrthoDB" id="582099at2"/>
<reference evidence="1 2" key="1">
    <citation type="submission" date="2018-03" db="EMBL/GenBank/DDBJ databases">
        <title>The ancient ancestry and fast evolution of plastids.</title>
        <authorList>
            <person name="Moore K.R."/>
            <person name="Magnabosco C."/>
            <person name="Momper L."/>
            <person name="Gold D.A."/>
            <person name="Bosak T."/>
            <person name="Fournier G.P."/>
        </authorList>
    </citation>
    <scope>NUCLEOTIDE SEQUENCE [LARGE SCALE GENOMIC DNA]</scope>
    <source>
        <strain evidence="1 2">CCALA 037</strain>
    </source>
</reference>
<dbReference type="Proteomes" id="UP000238937">
    <property type="component" value="Unassembled WGS sequence"/>
</dbReference>
<dbReference type="AlphaFoldDB" id="A0A2T1FUA1"/>
<organism evidence="1 2">
    <name type="scientific">Chamaesiphon polymorphus CCALA 037</name>
    <dbReference type="NCBI Taxonomy" id="2107692"/>
    <lineage>
        <taxon>Bacteria</taxon>
        <taxon>Bacillati</taxon>
        <taxon>Cyanobacteriota</taxon>
        <taxon>Cyanophyceae</taxon>
        <taxon>Gomontiellales</taxon>
        <taxon>Chamaesiphonaceae</taxon>
        <taxon>Chamaesiphon</taxon>
    </lineage>
</organism>
<proteinExistence type="predicted"/>
<dbReference type="EMBL" id="PVWO01000440">
    <property type="protein sequence ID" value="PSB48578.1"/>
    <property type="molecule type" value="Genomic_DNA"/>
</dbReference>
<protein>
    <submittedName>
        <fullName evidence="1">Uncharacterized protein</fullName>
    </submittedName>
</protein>